<comment type="subcellular location">
    <subcellularLocation>
        <location evidence="8">Cytoplasm</location>
    </subcellularLocation>
</comment>
<dbReference type="GO" id="GO:0005737">
    <property type="term" value="C:cytoplasm"/>
    <property type="evidence" value="ECO:0007669"/>
    <property type="project" value="UniProtKB-SubCell"/>
</dbReference>
<evidence type="ECO:0000256" key="9">
    <source>
        <dbReference type="NCBIfam" id="TIGR00152"/>
    </source>
</evidence>
<dbReference type="Pfam" id="PF01121">
    <property type="entry name" value="CoaE"/>
    <property type="match status" value="1"/>
</dbReference>
<evidence type="ECO:0000256" key="4">
    <source>
        <dbReference type="ARBA" id="ARBA00022741"/>
    </source>
</evidence>
<keyword evidence="3 8" id="KW-0808">Transferase</keyword>
<dbReference type="PANTHER" id="PTHR10695:SF46">
    <property type="entry name" value="BIFUNCTIONAL COENZYME A SYNTHASE-RELATED"/>
    <property type="match status" value="1"/>
</dbReference>
<keyword evidence="6 8" id="KW-0067">ATP-binding</keyword>
<evidence type="ECO:0000256" key="1">
    <source>
        <dbReference type="ARBA" id="ARBA00009018"/>
    </source>
</evidence>
<dbReference type="NCBIfam" id="TIGR00152">
    <property type="entry name" value="dephospho-CoA kinase"/>
    <property type="match status" value="1"/>
</dbReference>
<dbReference type="PROSITE" id="PS51219">
    <property type="entry name" value="DPCK"/>
    <property type="match status" value="1"/>
</dbReference>
<dbReference type="CDD" id="cd02022">
    <property type="entry name" value="DPCK"/>
    <property type="match status" value="1"/>
</dbReference>
<dbReference type="UniPathway" id="UPA00241">
    <property type="reaction ID" value="UER00356"/>
</dbReference>
<dbReference type="InterPro" id="IPR027417">
    <property type="entry name" value="P-loop_NTPase"/>
</dbReference>
<evidence type="ECO:0000256" key="3">
    <source>
        <dbReference type="ARBA" id="ARBA00022679"/>
    </source>
</evidence>
<evidence type="ECO:0000256" key="2">
    <source>
        <dbReference type="ARBA" id="ARBA00022490"/>
    </source>
</evidence>
<dbReference type="NCBIfam" id="NF002879">
    <property type="entry name" value="PRK03333.1"/>
    <property type="match status" value="1"/>
</dbReference>
<evidence type="ECO:0000313" key="10">
    <source>
        <dbReference type="EMBL" id="CAA9246005.1"/>
    </source>
</evidence>
<keyword evidence="7 8" id="KW-0173">Coenzyme A biosynthesis</keyword>
<gene>
    <name evidence="8" type="primary">coaE</name>
    <name evidence="10" type="ORF">AVDCRST_MAG50-1978</name>
</gene>
<dbReference type="SUPFAM" id="SSF52540">
    <property type="entry name" value="P-loop containing nucleoside triphosphate hydrolases"/>
    <property type="match status" value="1"/>
</dbReference>
<dbReference type="GO" id="GO:0004140">
    <property type="term" value="F:dephospho-CoA kinase activity"/>
    <property type="evidence" value="ECO:0007669"/>
    <property type="project" value="UniProtKB-UniRule"/>
</dbReference>
<dbReference type="EMBL" id="CADCTF010000101">
    <property type="protein sequence ID" value="CAA9246005.1"/>
    <property type="molecule type" value="Genomic_DNA"/>
</dbReference>
<accession>A0A6J4IAY4</accession>
<dbReference type="GO" id="GO:0015937">
    <property type="term" value="P:coenzyme A biosynthetic process"/>
    <property type="evidence" value="ECO:0007669"/>
    <property type="project" value="UniProtKB-UniRule"/>
</dbReference>
<keyword evidence="5 8" id="KW-0418">Kinase</keyword>
<evidence type="ECO:0000256" key="5">
    <source>
        <dbReference type="ARBA" id="ARBA00022777"/>
    </source>
</evidence>
<evidence type="ECO:0000256" key="7">
    <source>
        <dbReference type="ARBA" id="ARBA00022993"/>
    </source>
</evidence>
<reference evidence="10" key="1">
    <citation type="submission" date="2020-02" db="EMBL/GenBank/DDBJ databases">
        <authorList>
            <person name="Meier V. D."/>
        </authorList>
    </citation>
    <scope>NUCLEOTIDE SEQUENCE</scope>
    <source>
        <strain evidence="10">AVDCRST_MAG50</strain>
    </source>
</reference>
<name>A0A6J4IAY4_9ACTN</name>
<organism evidence="10">
    <name type="scientific">uncultured Acidimicrobiales bacterium</name>
    <dbReference type="NCBI Taxonomy" id="310071"/>
    <lineage>
        <taxon>Bacteria</taxon>
        <taxon>Bacillati</taxon>
        <taxon>Actinomycetota</taxon>
        <taxon>Acidimicrobiia</taxon>
        <taxon>Acidimicrobiales</taxon>
        <taxon>environmental samples</taxon>
    </lineage>
</organism>
<dbReference type="Gene3D" id="3.40.50.300">
    <property type="entry name" value="P-loop containing nucleotide triphosphate hydrolases"/>
    <property type="match status" value="1"/>
</dbReference>
<comment type="pathway">
    <text evidence="8">Cofactor biosynthesis; coenzyme A biosynthesis; CoA from (R)-pantothenate: step 5/5.</text>
</comment>
<dbReference type="AlphaFoldDB" id="A0A6J4IAY4"/>
<keyword evidence="2 8" id="KW-0963">Cytoplasm</keyword>
<evidence type="ECO:0000256" key="8">
    <source>
        <dbReference type="HAMAP-Rule" id="MF_00376"/>
    </source>
</evidence>
<sequence>MIRIGLTGGIGSGKSTVSDLLAARGAVLIDADRIVREIQAPGGVAYQPIIDRFGPGVVAADGTLDRPALAAIVFADEAARKELMAITNPHVGRIMAERMAAEADTDNVVVLDIPLLAEGGKARYGVGGVVVVDCPIDTALRRLVDIRGMDEEDARRRMASQATREERVAVADFVVDNSGDLAHLTSEVERAWAWIQSLPAGGTPPD</sequence>
<dbReference type="HAMAP" id="MF_00376">
    <property type="entry name" value="Dephospho_CoA_kinase"/>
    <property type="match status" value="1"/>
</dbReference>
<comment type="catalytic activity">
    <reaction evidence="8">
        <text>3'-dephospho-CoA + ATP = ADP + CoA + H(+)</text>
        <dbReference type="Rhea" id="RHEA:18245"/>
        <dbReference type="ChEBI" id="CHEBI:15378"/>
        <dbReference type="ChEBI" id="CHEBI:30616"/>
        <dbReference type="ChEBI" id="CHEBI:57287"/>
        <dbReference type="ChEBI" id="CHEBI:57328"/>
        <dbReference type="ChEBI" id="CHEBI:456216"/>
        <dbReference type="EC" id="2.7.1.24"/>
    </reaction>
</comment>
<comment type="function">
    <text evidence="8">Catalyzes the phosphorylation of the 3'-hydroxyl group of dephosphocoenzyme A to form coenzyme A.</text>
</comment>
<protein>
    <recommendedName>
        <fullName evidence="8 9">Dephospho-CoA kinase</fullName>
        <ecNumber evidence="8 9">2.7.1.24</ecNumber>
    </recommendedName>
    <alternativeName>
        <fullName evidence="8">Dephosphocoenzyme A kinase</fullName>
    </alternativeName>
</protein>
<dbReference type="FunFam" id="3.40.50.300:FF:000991">
    <property type="entry name" value="Dephospho-CoA kinase"/>
    <property type="match status" value="1"/>
</dbReference>
<dbReference type="GO" id="GO:0005524">
    <property type="term" value="F:ATP binding"/>
    <property type="evidence" value="ECO:0007669"/>
    <property type="project" value="UniProtKB-UniRule"/>
</dbReference>
<comment type="similarity">
    <text evidence="1 8">Belongs to the CoaE family.</text>
</comment>
<dbReference type="InterPro" id="IPR001977">
    <property type="entry name" value="Depp_CoAkinase"/>
</dbReference>
<dbReference type="EC" id="2.7.1.24" evidence="8 9"/>
<evidence type="ECO:0000256" key="6">
    <source>
        <dbReference type="ARBA" id="ARBA00022840"/>
    </source>
</evidence>
<proteinExistence type="inferred from homology"/>
<dbReference type="PANTHER" id="PTHR10695">
    <property type="entry name" value="DEPHOSPHO-COA KINASE-RELATED"/>
    <property type="match status" value="1"/>
</dbReference>
<feature type="binding site" evidence="8">
    <location>
        <begin position="11"/>
        <end position="16"/>
    </location>
    <ligand>
        <name>ATP</name>
        <dbReference type="ChEBI" id="CHEBI:30616"/>
    </ligand>
</feature>
<keyword evidence="4 8" id="KW-0547">Nucleotide-binding</keyword>